<gene>
    <name evidence="1" type="ORF">BO66DRAFT_184774</name>
</gene>
<dbReference type="EMBL" id="KZ824983">
    <property type="protein sequence ID" value="RAH66414.1"/>
    <property type="molecule type" value="Genomic_DNA"/>
</dbReference>
<evidence type="ECO:0000313" key="2">
    <source>
        <dbReference type="Proteomes" id="UP000249661"/>
    </source>
</evidence>
<proteinExistence type="predicted"/>
<reference evidence="1" key="1">
    <citation type="submission" date="2018-02" db="EMBL/GenBank/DDBJ databases">
        <title>The genomes of Aspergillus section Nigri reveals drivers in fungal speciation.</title>
        <authorList>
            <consortium name="DOE Joint Genome Institute"/>
            <person name="Vesth T.C."/>
            <person name="Nybo J."/>
            <person name="Theobald S."/>
            <person name="Brandl J."/>
            <person name="Frisvad J.C."/>
            <person name="Nielsen K.F."/>
            <person name="Lyhne E.K."/>
            <person name="Kogle M.E."/>
            <person name="Kuo A."/>
            <person name="Riley R."/>
            <person name="Clum A."/>
            <person name="Nolan M."/>
            <person name="Lipzen A."/>
            <person name="Salamov A."/>
            <person name="Henrissat B."/>
            <person name="Wiebenga A."/>
            <person name="De vries R.P."/>
            <person name="Grigoriev I.V."/>
            <person name="Mortensen U.H."/>
            <person name="Andersen M.R."/>
            <person name="Baker S.E."/>
        </authorList>
    </citation>
    <scope>NUCLEOTIDE SEQUENCE</scope>
    <source>
        <strain evidence="1">CBS 121060</strain>
    </source>
</reference>
<organism evidence="1 2">
    <name type="scientific">Aspergillus aculeatinus CBS 121060</name>
    <dbReference type="NCBI Taxonomy" id="1448322"/>
    <lineage>
        <taxon>Eukaryota</taxon>
        <taxon>Fungi</taxon>
        <taxon>Dikarya</taxon>
        <taxon>Ascomycota</taxon>
        <taxon>Pezizomycotina</taxon>
        <taxon>Eurotiomycetes</taxon>
        <taxon>Eurotiomycetidae</taxon>
        <taxon>Eurotiales</taxon>
        <taxon>Aspergillaceae</taxon>
        <taxon>Aspergillus</taxon>
        <taxon>Aspergillus subgen. Circumdati</taxon>
    </lineage>
</organism>
<sequence length="87" mass="9368">MTTNLKKTCLLTMLLSRSCGNEPRGGRIQPAAQILASIVCSHRVGVHSSRCTHSDLHLKKQALLCSSCRASITIPVSGYHGTTRHAV</sequence>
<evidence type="ECO:0000313" key="1">
    <source>
        <dbReference type="EMBL" id="RAH66414.1"/>
    </source>
</evidence>
<accession>A0ACD1GYY0</accession>
<keyword evidence="2" id="KW-1185">Reference proteome</keyword>
<protein>
    <submittedName>
        <fullName evidence="1">Uncharacterized protein</fullName>
    </submittedName>
</protein>
<dbReference type="Proteomes" id="UP000249661">
    <property type="component" value="Unassembled WGS sequence"/>
</dbReference>
<name>A0ACD1GYY0_9EURO</name>